<evidence type="ECO:0000313" key="2">
    <source>
        <dbReference type="Proteomes" id="UP000607653"/>
    </source>
</evidence>
<dbReference type="Proteomes" id="UP000607653">
    <property type="component" value="Unassembled WGS sequence"/>
</dbReference>
<reference evidence="1 2" key="1">
    <citation type="journal article" date="2020" name="Mol. Biol. Evol.">
        <title>Distinct Expression and Methylation Patterns for Genes with Different Fates following a Single Whole-Genome Duplication in Flowering Plants.</title>
        <authorList>
            <person name="Shi T."/>
            <person name="Rahmani R.S."/>
            <person name="Gugger P.F."/>
            <person name="Wang M."/>
            <person name="Li H."/>
            <person name="Zhang Y."/>
            <person name="Li Z."/>
            <person name="Wang Q."/>
            <person name="Van de Peer Y."/>
            <person name="Marchal K."/>
            <person name="Chen J."/>
        </authorList>
    </citation>
    <scope>NUCLEOTIDE SEQUENCE [LARGE SCALE GENOMIC DNA]</scope>
    <source>
        <tissue evidence="1">Leaf</tissue>
    </source>
</reference>
<evidence type="ECO:0000313" key="1">
    <source>
        <dbReference type="EMBL" id="DAD20314.1"/>
    </source>
</evidence>
<proteinExistence type="predicted"/>
<gene>
    <name evidence="1" type="ORF">HUJ06_021777</name>
</gene>
<name>A0A822XFP6_NELNU</name>
<dbReference type="EMBL" id="DUZY01000001">
    <property type="protein sequence ID" value="DAD20314.1"/>
    <property type="molecule type" value="Genomic_DNA"/>
</dbReference>
<dbReference type="AlphaFoldDB" id="A0A822XFP6"/>
<accession>A0A822XFP6</accession>
<protein>
    <submittedName>
        <fullName evidence="1">Uncharacterized protein</fullName>
    </submittedName>
</protein>
<organism evidence="1 2">
    <name type="scientific">Nelumbo nucifera</name>
    <name type="common">Sacred lotus</name>
    <dbReference type="NCBI Taxonomy" id="4432"/>
    <lineage>
        <taxon>Eukaryota</taxon>
        <taxon>Viridiplantae</taxon>
        <taxon>Streptophyta</taxon>
        <taxon>Embryophyta</taxon>
        <taxon>Tracheophyta</taxon>
        <taxon>Spermatophyta</taxon>
        <taxon>Magnoliopsida</taxon>
        <taxon>Proteales</taxon>
        <taxon>Nelumbonaceae</taxon>
        <taxon>Nelumbo</taxon>
    </lineage>
</organism>
<keyword evidence="2" id="KW-1185">Reference proteome</keyword>
<sequence>MQKQCCFGSSCVERPYKIINTRSVYIKIWETHRHSYFNTKKTYQGSKVTLGNRALALSTSYSFEN</sequence>
<comment type="caution">
    <text evidence="1">The sequence shown here is derived from an EMBL/GenBank/DDBJ whole genome shotgun (WGS) entry which is preliminary data.</text>
</comment>